<reference evidence="12 13" key="1">
    <citation type="submission" date="2017-10" db="EMBL/GenBank/DDBJ databases">
        <title>Genomics of the genus Arcobacter.</title>
        <authorList>
            <person name="Perez-Cataluna A."/>
            <person name="Figueras M.J."/>
        </authorList>
    </citation>
    <scope>NUCLEOTIDE SEQUENCE [LARGE SCALE GENOMIC DNA]</scope>
    <source>
        <strain evidence="12 13">CECT 8987</strain>
    </source>
</reference>
<dbReference type="InterPro" id="IPR041440">
    <property type="entry name" value="HypF_C"/>
</dbReference>
<dbReference type="GO" id="GO:0008270">
    <property type="term" value="F:zinc ion binding"/>
    <property type="evidence" value="ECO:0007669"/>
    <property type="project" value="UniProtKB-KW"/>
</dbReference>
<keyword evidence="5" id="KW-0863">Zinc-finger</keyword>
<proteinExistence type="inferred from homology"/>
<dbReference type="Pfam" id="PF01300">
    <property type="entry name" value="Sua5_yciO_yrdC"/>
    <property type="match status" value="1"/>
</dbReference>
<dbReference type="GO" id="GO:0003725">
    <property type="term" value="F:double-stranded RNA binding"/>
    <property type="evidence" value="ECO:0007669"/>
    <property type="project" value="InterPro"/>
</dbReference>
<evidence type="ECO:0000313" key="13">
    <source>
        <dbReference type="Proteomes" id="UP000290657"/>
    </source>
</evidence>
<dbReference type="GO" id="GO:0003998">
    <property type="term" value="F:acylphosphatase activity"/>
    <property type="evidence" value="ECO:0007669"/>
    <property type="project" value="UniProtKB-EC"/>
</dbReference>
<dbReference type="Gene3D" id="3.30.110.120">
    <property type="match status" value="1"/>
</dbReference>
<dbReference type="GO" id="GO:0051604">
    <property type="term" value="P:protein maturation"/>
    <property type="evidence" value="ECO:0007669"/>
    <property type="project" value="TreeGrafter"/>
</dbReference>
<dbReference type="InterPro" id="IPR011125">
    <property type="entry name" value="Znf_HypF"/>
</dbReference>
<dbReference type="Gene3D" id="3.90.870.50">
    <property type="match status" value="1"/>
</dbReference>
<dbReference type="PROSITE" id="PS51160">
    <property type="entry name" value="ACYLPHOSPHATASE_3"/>
    <property type="match status" value="1"/>
</dbReference>
<dbReference type="GO" id="GO:0016874">
    <property type="term" value="F:ligase activity"/>
    <property type="evidence" value="ECO:0007669"/>
    <property type="project" value="UniProtKB-UniRule"/>
</dbReference>
<name>A0A4Q0XY10_9BACT</name>
<dbReference type="PIRSF" id="PIRSF006256">
    <property type="entry name" value="CMPcnvr_hdrg_mat"/>
    <property type="match status" value="1"/>
</dbReference>
<evidence type="ECO:0000256" key="7">
    <source>
        <dbReference type="ARBA" id="ARBA00048220"/>
    </source>
</evidence>
<dbReference type="EMBL" id="PDKN01000001">
    <property type="protein sequence ID" value="RXJ60841.1"/>
    <property type="molecule type" value="Genomic_DNA"/>
</dbReference>
<comment type="catalytic activity">
    <reaction evidence="7">
        <text>C-terminal L-cysteinyl-[HypE protein] + carbamoyl phosphate + ATP + H2O = C-terminal S-carboxamide-L-cysteinyl-[HypE protein] + AMP + phosphate + diphosphate + H(+)</text>
        <dbReference type="Rhea" id="RHEA:55636"/>
        <dbReference type="Rhea" id="RHEA-COMP:14247"/>
        <dbReference type="Rhea" id="RHEA-COMP:14392"/>
        <dbReference type="ChEBI" id="CHEBI:15377"/>
        <dbReference type="ChEBI" id="CHEBI:15378"/>
        <dbReference type="ChEBI" id="CHEBI:30616"/>
        <dbReference type="ChEBI" id="CHEBI:33019"/>
        <dbReference type="ChEBI" id="CHEBI:43474"/>
        <dbReference type="ChEBI" id="CHEBI:58228"/>
        <dbReference type="ChEBI" id="CHEBI:76913"/>
        <dbReference type="ChEBI" id="CHEBI:139126"/>
        <dbReference type="ChEBI" id="CHEBI:456215"/>
    </reaction>
</comment>
<evidence type="ECO:0000256" key="3">
    <source>
        <dbReference type="ARBA" id="ARBA00022598"/>
    </source>
</evidence>
<dbReference type="UniPathway" id="UPA00335"/>
<comment type="similarity">
    <text evidence="2 8">Belongs to the carbamoyltransferase HypF family.</text>
</comment>
<dbReference type="GO" id="GO:0016743">
    <property type="term" value="F:carboxyl- or carbamoyltransferase activity"/>
    <property type="evidence" value="ECO:0007669"/>
    <property type="project" value="UniProtKB-UniRule"/>
</dbReference>
<feature type="active site" evidence="9">
    <location>
        <position position="18"/>
    </location>
</feature>
<keyword evidence="6" id="KW-0862">Zinc</keyword>
<gene>
    <name evidence="12" type="primary">hypF</name>
    <name evidence="12" type="ORF">CRV04_02165</name>
</gene>
<comment type="caution">
    <text evidence="12">The sequence shown here is derived from an EMBL/GenBank/DDBJ whole genome shotgun (WGS) entry which is preliminary data.</text>
</comment>
<evidence type="ECO:0000256" key="5">
    <source>
        <dbReference type="ARBA" id="ARBA00022771"/>
    </source>
</evidence>
<evidence type="ECO:0000256" key="6">
    <source>
        <dbReference type="ARBA" id="ARBA00022833"/>
    </source>
</evidence>
<dbReference type="PROSITE" id="PS00150">
    <property type="entry name" value="ACYLPHOSPHATASE_1"/>
    <property type="match status" value="1"/>
</dbReference>
<evidence type="ECO:0000256" key="8">
    <source>
        <dbReference type="PIRNR" id="PIRNR006256"/>
    </source>
</evidence>
<keyword evidence="13" id="KW-1185">Reference proteome</keyword>
<feature type="domain" description="Acylphosphatase-like" evidence="10">
    <location>
        <begin position="3"/>
        <end position="89"/>
    </location>
</feature>
<keyword evidence="9" id="KW-0378">Hydrolase</keyword>
<dbReference type="NCBIfam" id="TIGR00143">
    <property type="entry name" value="hypF"/>
    <property type="match status" value="1"/>
</dbReference>
<dbReference type="Proteomes" id="UP000290657">
    <property type="component" value="Unassembled WGS sequence"/>
</dbReference>
<evidence type="ECO:0000313" key="12">
    <source>
        <dbReference type="EMBL" id="RXJ60841.1"/>
    </source>
</evidence>
<dbReference type="PANTHER" id="PTHR42959:SF1">
    <property type="entry name" value="CARBAMOYLTRANSFERASE HYPF"/>
    <property type="match status" value="1"/>
</dbReference>
<dbReference type="Gene3D" id="3.30.420.40">
    <property type="match status" value="1"/>
</dbReference>
<keyword evidence="12" id="KW-0808">Transferase</keyword>
<evidence type="ECO:0000256" key="1">
    <source>
        <dbReference type="ARBA" id="ARBA00004711"/>
    </source>
</evidence>
<dbReference type="Pfam" id="PF22521">
    <property type="entry name" value="HypF_C_2"/>
    <property type="match status" value="1"/>
</dbReference>
<sequence length="741" mass="83666">MITKKITVHGVVQGVGFRPYVYQLATQHNLYGWVNNDDQGVNIVLTTTPEKHETFLYALQENPPPLSKISNITIHELALESFSNFQILHSHESGSKSTLISADIGICEACIEDIQNTQDRRYKYAFTNCTNCGPRYTIIKTVPYDRAHTSMKNFTMCKECKTEYEDPMNRRYHAQPICCPNCGPTITLYDNKNSEIAQGKKALEKVTQSLQLGDIVAIKGLGGFHLVCDATSNYAVKKLRQRKNRPSKPFAVMCKDSVQAQSIALMNEEEHRVLNSKEKPIVLLHKEKINMLADAVAPNIDRIGLFLPYTPLHLLLFEHFDKPIVATSANLSDEPIIRKKDELMRKLGFVADYVLDFDREIINACDDSVVQVCNNQLFKLRNARGYAPTAITHKKEKPKAILAIGANQKNSIALALDKDILLSPHIGDLNSIEAMEYFDRTVETFCRFYDFKPELIVCDKHPNYETTKWAKSQEIPVVQIQHHYAHVLSCMAEYGLDEKVLAFAFDGTGYGDDGNIWGGEVFIASKKEYIRIKHFKYFKLLGGEIAIKQIKRLGLSLLFDNYTLEELVCMDNPTLKAFSSKEIELLHTVWNNGLNAALTSSVGRLFDAVCSLAGIEQHVSYEGEAGLLIEQAYDASSKEYFEFDISHNEIDIHKAIQAMVKERSAQVICTKFINMLVEVIITISQKNSTLPVVLTGGVFQNKTLLEAVTKRLDELQRQYYYSKEVPLNDAGIAVGQLYSQL</sequence>
<dbReference type="Pfam" id="PF00708">
    <property type="entry name" value="Acylphosphatase"/>
    <property type="match status" value="1"/>
</dbReference>
<dbReference type="AlphaFoldDB" id="A0A4Q0XY10"/>
<comment type="catalytic activity">
    <reaction evidence="9">
        <text>an acyl phosphate + H2O = a carboxylate + phosphate + H(+)</text>
        <dbReference type="Rhea" id="RHEA:14965"/>
        <dbReference type="ChEBI" id="CHEBI:15377"/>
        <dbReference type="ChEBI" id="CHEBI:15378"/>
        <dbReference type="ChEBI" id="CHEBI:29067"/>
        <dbReference type="ChEBI" id="CHEBI:43474"/>
        <dbReference type="ChEBI" id="CHEBI:59918"/>
        <dbReference type="EC" id="3.6.1.7"/>
    </reaction>
</comment>
<comment type="pathway">
    <text evidence="1">Protein modification; [NiFe] hydrogenase maturation.</text>
</comment>
<dbReference type="InterPro" id="IPR017968">
    <property type="entry name" value="Acylphosphatase_CS"/>
</dbReference>
<evidence type="ECO:0000256" key="9">
    <source>
        <dbReference type="PROSITE-ProRule" id="PRU00520"/>
    </source>
</evidence>
<dbReference type="InterPro" id="IPR017945">
    <property type="entry name" value="DHBP_synth_RibB-like_a/b_dom"/>
</dbReference>
<dbReference type="InterPro" id="IPR001792">
    <property type="entry name" value="Acylphosphatase-like_dom"/>
</dbReference>
<dbReference type="InterPro" id="IPR036046">
    <property type="entry name" value="Acylphosphatase-like_dom_sf"/>
</dbReference>
<dbReference type="SUPFAM" id="SSF55821">
    <property type="entry name" value="YrdC/RibB"/>
    <property type="match status" value="1"/>
</dbReference>
<organism evidence="12 13">
    <name type="scientific">Candidatus Marinarcus aquaticus</name>
    <dbReference type="NCBI Taxonomy" id="2044504"/>
    <lineage>
        <taxon>Bacteria</taxon>
        <taxon>Pseudomonadati</taxon>
        <taxon>Campylobacterota</taxon>
        <taxon>Epsilonproteobacteria</taxon>
        <taxon>Campylobacterales</taxon>
        <taxon>Arcobacteraceae</taxon>
        <taxon>Candidatus Marinarcus</taxon>
    </lineage>
</organism>
<keyword evidence="3" id="KW-0436">Ligase</keyword>
<dbReference type="InterPro" id="IPR055128">
    <property type="entry name" value="HypF_C_2"/>
</dbReference>
<dbReference type="PROSITE" id="PS51163">
    <property type="entry name" value="YRDC"/>
    <property type="match status" value="1"/>
</dbReference>
<dbReference type="InterPro" id="IPR051060">
    <property type="entry name" value="Carbamoyltrans_HypF-like"/>
</dbReference>
<feature type="domain" description="YrdC-like" evidence="11">
    <location>
        <begin position="200"/>
        <end position="385"/>
    </location>
</feature>
<dbReference type="SUPFAM" id="SSF54975">
    <property type="entry name" value="Acylphosphatase/BLUF domain-like"/>
    <property type="match status" value="1"/>
</dbReference>
<dbReference type="EC" id="6.2.-.-" evidence="8"/>
<dbReference type="InterPro" id="IPR006070">
    <property type="entry name" value="Sua5-like_dom"/>
</dbReference>
<dbReference type="Pfam" id="PF17788">
    <property type="entry name" value="HypF_C"/>
    <property type="match status" value="1"/>
</dbReference>
<dbReference type="RefSeq" id="WP_128994977.1">
    <property type="nucleotide sequence ID" value="NZ_PDKN01000001.1"/>
</dbReference>
<dbReference type="Pfam" id="PF07503">
    <property type="entry name" value="zf-HYPF"/>
    <property type="match status" value="2"/>
</dbReference>
<evidence type="ECO:0000256" key="2">
    <source>
        <dbReference type="ARBA" id="ARBA00008097"/>
    </source>
</evidence>
<feature type="active site" evidence="9">
    <location>
        <position position="36"/>
    </location>
</feature>
<dbReference type="PANTHER" id="PTHR42959">
    <property type="entry name" value="CARBAMOYLTRANSFERASE"/>
    <property type="match status" value="1"/>
</dbReference>
<evidence type="ECO:0000259" key="11">
    <source>
        <dbReference type="PROSITE" id="PS51163"/>
    </source>
</evidence>
<dbReference type="Gene3D" id="3.30.420.360">
    <property type="match status" value="1"/>
</dbReference>
<dbReference type="InterPro" id="IPR004421">
    <property type="entry name" value="Carbamoyltransferase_HypF"/>
</dbReference>
<accession>A0A4Q0XY10</accession>
<evidence type="ECO:0000259" key="10">
    <source>
        <dbReference type="PROSITE" id="PS51160"/>
    </source>
</evidence>
<protein>
    <recommendedName>
        <fullName evidence="8">Carbamoyltransferase</fullName>
        <ecNumber evidence="8">6.2.-.-</ecNumber>
    </recommendedName>
</protein>
<keyword evidence="4" id="KW-0479">Metal-binding</keyword>
<evidence type="ECO:0000256" key="4">
    <source>
        <dbReference type="ARBA" id="ARBA00022723"/>
    </source>
</evidence>
<dbReference type="OrthoDB" id="9808093at2"/>